<gene>
    <name evidence="2" type="ORF">GALMADRAFT_1034923</name>
</gene>
<sequence>MAKIISSAGTTLVSTTRIFSKLQPGLFKSKCFSWTLCSRHPLRQQWSFYVTLPLPHVQSWTTKANKSASGGTARQNATKLQDHTALVKRRRKTHLRSFSHGFLRFAKFLGAFFEVYRVVRVMKGPKTACVSTHFTTDRQKRIVSGAVAANGCENPLKSQC</sequence>
<dbReference type="AlphaFoldDB" id="A0A067SLH6"/>
<reference evidence="3" key="1">
    <citation type="journal article" date="2014" name="Proc. Natl. Acad. Sci. U.S.A.">
        <title>Extensive sampling of basidiomycete genomes demonstrates inadequacy of the white-rot/brown-rot paradigm for wood decay fungi.</title>
        <authorList>
            <person name="Riley R."/>
            <person name="Salamov A.A."/>
            <person name="Brown D.W."/>
            <person name="Nagy L.G."/>
            <person name="Floudas D."/>
            <person name="Held B.W."/>
            <person name="Levasseur A."/>
            <person name="Lombard V."/>
            <person name="Morin E."/>
            <person name="Otillar R."/>
            <person name="Lindquist E.A."/>
            <person name="Sun H."/>
            <person name="LaButti K.M."/>
            <person name="Schmutz J."/>
            <person name="Jabbour D."/>
            <person name="Luo H."/>
            <person name="Baker S.E."/>
            <person name="Pisabarro A.G."/>
            <person name="Walton J.D."/>
            <person name="Blanchette R.A."/>
            <person name="Henrissat B."/>
            <person name="Martin F."/>
            <person name="Cullen D."/>
            <person name="Hibbett D.S."/>
            <person name="Grigoriev I.V."/>
        </authorList>
    </citation>
    <scope>NUCLEOTIDE SEQUENCE [LARGE SCALE GENOMIC DNA]</scope>
    <source>
        <strain evidence="3">CBS 339.88</strain>
    </source>
</reference>
<evidence type="ECO:0000313" key="3">
    <source>
        <dbReference type="Proteomes" id="UP000027222"/>
    </source>
</evidence>
<dbReference type="Proteomes" id="UP000027222">
    <property type="component" value="Unassembled WGS sequence"/>
</dbReference>
<organism evidence="2 3">
    <name type="scientific">Galerina marginata (strain CBS 339.88)</name>
    <dbReference type="NCBI Taxonomy" id="685588"/>
    <lineage>
        <taxon>Eukaryota</taxon>
        <taxon>Fungi</taxon>
        <taxon>Dikarya</taxon>
        <taxon>Basidiomycota</taxon>
        <taxon>Agaricomycotina</taxon>
        <taxon>Agaricomycetes</taxon>
        <taxon>Agaricomycetidae</taxon>
        <taxon>Agaricales</taxon>
        <taxon>Agaricineae</taxon>
        <taxon>Strophariaceae</taxon>
        <taxon>Galerina</taxon>
    </lineage>
</organism>
<feature type="compositionally biased region" description="Polar residues" evidence="1">
    <location>
        <begin position="63"/>
        <end position="79"/>
    </location>
</feature>
<feature type="region of interest" description="Disordered" evidence="1">
    <location>
        <begin position="63"/>
        <end position="84"/>
    </location>
</feature>
<evidence type="ECO:0000313" key="2">
    <source>
        <dbReference type="EMBL" id="KDR68544.1"/>
    </source>
</evidence>
<proteinExistence type="predicted"/>
<protein>
    <submittedName>
        <fullName evidence="2">Uncharacterized protein</fullName>
    </submittedName>
</protein>
<dbReference type="EMBL" id="KL142407">
    <property type="protein sequence ID" value="KDR68544.1"/>
    <property type="molecule type" value="Genomic_DNA"/>
</dbReference>
<name>A0A067SLH6_GALM3</name>
<keyword evidence="3" id="KW-1185">Reference proteome</keyword>
<evidence type="ECO:0000256" key="1">
    <source>
        <dbReference type="SAM" id="MobiDB-lite"/>
    </source>
</evidence>
<accession>A0A067SLH6</accession>
<dbReference type="HOGENOM" id="CLU_1652272_0_0_1"/>